<feature type="domain" description="SnoaL-like" evidence="1">
    <location>
        <begin position="41"/>
        <end position="154"/>
    </location>
</feature>
<dbReference type="SUPFAM" id="SSF54427">
    <property type="entry name" value="NTF2-like"/>
    <property type="match status" value="1"/>
</dbReference>
<dbReference type="RefSeq" id="WP_013186713.1">
    <property type="nucleotide sequence ID" value="NC_014230.1"/>
</dbReference>
<reference evidence="2 3" key="1">
    <citation type="journal article" date="2010" name="J. Bacteriol.">
        <title>The complete genome sequence of Croceibacter atlanticus HTCC2559T.</title>
        <authorList>
            <person name="Oh H.M."/>
            <person name="Kang I."/>
            <person name="Ferriera S."/>
            <person name="Giovannoni S.J."/>
            <person name="Cho J.C."/>
        </authorList>
    </citation>
    <scope>NUCLEOTIDE SEQUENCE [LARGE SCALE GENOMIC DNA]</scope>
    <source>
        <strain evidence="3">ATCC BAA-628 / HTCC2559 / KCTC 12090</strain>
    </source>
</reference>
<dbReference type="STRING" id="216432.CA2559_04740"/>
<keyword evidence="3" id="KW-1185">Reference proteome</keyword>
<evidence type="ECO:0000313" key="2">
    <source>
        <dbReference type="EMBL" id="EAP88037.1"/>
    </source>
</evidence>
<sequence length="180" mass="20731">MKQLFTLLIAIALLSCNDHPHDHDTLTEPVLQPKTEVKKEINSRLDAWHKAAAETNFDIYFNIMTDDGVFIGTDATENWQNSDFKEFSKPYFDKGKAWNFTALDRNIYLGEYQDVAWFDELLDTQMGICRGSGVLVKDSLNWKIKHYVLSIAIPNENVKEVTALKKEFDNALIKRLSQDN</sequence>
<evidence type="ECO:0000313" key="3">
    <source>
        <dbReference type="Proteomes" id="UP000002297"/>
    </source>
</evidence>
<dbReference type="AlphaFoldDB" id="A3U720"/>
<dbReference type="InterPro" id="IPR032710">
    <property type="entry name" value="NTF2-like_dom_sf"/>
</dbReference>
<dbReference type="eggNOG" id="COG4319">
    <property type="taxonomic scope" value="Bacteria"/>
</dbReference>
<dbReference type="KEGG" id="cat:CA2559_04740"/>
<dbReference type="Gene3D" id="3.10.450.50">
    <property type="match status" value="1"/>
</dbReference>
<dbReference type="GeneID" id="89452738"/>
<dbReference type="PROSITE" id="PS51257">
    <property type="entry name" value="PROKAR_LIPOPROTEIN"/>
    <property type="match status" value="1"/>
</dbReference>
<gene>
    <name evidence="2" type="ordered locus">CA2559_04740</name>
</gene>
<accession>A3U720</accession>
<dbReference type="InterPro" id="IPR037401">
    <property type="entry name" value="SnoaL-like"/>
</dbReference>
<protein>
    <recommendedName>
        <fullName evidence="1">SnoaL-like domain-containing protein</fullName>
    </recommendedName>
</protein>
<organism evidence="2 3">
    <name type="scientific">Croceibacter atlanticus (strain ATCC BAA-628 / JCM 21780 / CIP 108009 / IAM 15332 / KCTC 12090 / HTCC2559)</name>
    <dbReference type="NCBI Taxonomy" id="216432"/>
    <lineage>
        <taxon>Bacteria</taxon>
        <taxon>Pseudomonadati</taxon>
        <taxon>Bacteroidota</taxon>
        <taxon>Flavobacteriia</taxon>
        <taxon>Flavobacteriales</taxon>
        <taxon>Flavobacteriaceae</taxon>
        <taxon>Croceibacter</taxon>
    </lineage>
</organism>
<dbReference type="HOGENOM" id="CLU_119548_1_0_10"/>
<proteinExistence type="predicted"/>
<dbReference type="Proteomes" id="UP000002297">
    <property type="component" value="Chromosome"/>
</dbReference>
<dbReference type="OrthoDB" id="271716at2"/>
<name>A3U720_CROAH</name>
<dbReference type="EMBL" id="CP002046">
    <property type="protein sequence ID" value="EAP88037.1"/>
    <property type="molecule type" value="Genomic_DNA"/>
</dbReference>
<evidence type="ECO:0000259" key="1">
    <source>
        <dbReference type="Pfam" id="PF13474"/>
    </source>
</evidence>
<dbReference type="Pfam" id="PF13474">
    <property type="entry name" value="SnoaL_3"/>
    <property type="match status" value="1"/>
</dbReference>